<keyword evidence="2" id="KW-1185">Reference proteome</keyword>
<evidence type="ECO:0000313" key="2">
    <source>
        <dbReference type="Proteomes" id="UP001380365"/>
    </source>
</evidence>
<protein>
    <submittedName>
        <fullName evidence="1">Uncharacterized protein</fullName>
    </submittedName>
</protein>
<comment type="caution">
    <text evidence="1">The sequence shown here is derived from an EMBL/GenBank/DDBJ whole genome shotgun (WGS) entry which is preliminary data.</text>
</comment>
<dbReference type="RefSeq" id="WP_132883549.1">
    <property type="nucleotide sequence ID" value="NZ_JBBGZA010000001.1"/>
</dbReference>
<accession>A0ABU8Q4R1</accession>
<evidence type="ECO:0000313" key="1">
    <source>
        <dbReference type="EMBL" id="MEJ5094724.1"/>
    </source>
</evidence>
<dbReference type="Proteomes" id="UP001380365">
    <property type="component" value="Unassembled WGS sequence"/>
</dbReference>
<gene>
    <name evidence="1" type="ORF">WH159_09250</name>
</gene>
<organism evidence="1 2">
    <name type="scientific">Sphingomonas molluscorum</name>
    <dbReference type="NCBI Taxonomy" id="418184"/>
    <lineage>
        <taxon>Bacteria</taxon>
        <taxon>Pseudomonadati</taxon>
        <taxon>Pseudomonadota</taxon>
        <taxon>Alphaproteobacteria</taxon>
        <taxon>Sphingomonadales</taxon>
        <taxon>Sphingomonadaceae</taxon>
        <taxon>Sphingomonas</taxon>
    </lineage>
</organism>
<reference evidence="1 2" key="1">
    <citation type="submission" date="2023-12" db="EMBL/GenBank/DDBJ databases">
        <title>Gut-associated functions are favored during microbiome assembly across C. elegans life.</title>
        <authorList>
            <person name="Zimmermann J."/>
        </authorList>
    </citation>
    <scope>NUCLEOTIDE SEQUENCE [LARGE SCALE GENOMIC DNA]</scope>
    <source>
        <strain evidence="1 2">JUb134</strain>
    </source>
</reference>
<name>A0ABU8Q4R1_9SPHN</name>
<sequence length="179" mass="19903">MNMQSLGRVLLDAMKNEFEADASGATSIIDAYDEDFEAVQARLVTLVRKHAGIIDTQRGDSPAQRLNSLRLTTAYPGVRKQALRALILENETAIQRLAPLLMAAIVSRDFATTELEMEEKRSREVKAAKGEHRRNGLYTDVATAADRLHTIYGATYHHWKSLSAEQLAAVAKILLEEKP</sequence>
<proteinExistence type="predicted"/>
<dbReference type="EMBL" id="JBBGZA010000001">
    <property type="protein sequence ID" value="MEJ5094724.1"/>
    <property type="molecule type" value="Genomic_DNA"/>
</dbReference>